<accession>A0ABW5XUF8</accession>
<feature type="domain" description="PKD" evidence="2">
    <location>
        <begin position="759"/>
        <end position="809"/>
    </location>
</feature>
<dbReference type="RefSeq" id="WP_377130215.1">
    <property type="nucleotide sequence ID" value="NZ_JBHUON010000029.1"/>
</dbReference>
<dbReference type="PANTHER" id="PTHR46534">
    <property type="entry name" value="IGGFC_BINDING DOMAIN-CONTAINING PROTEIN"/>
    <property type="match status" value="1"/>
</dbReference>
<feature type="domain" description="PKD" evidence="2">
    <location>
        <begin position="681"/>
        <end position="718"/>
    </location>
</feature>
<sequence length="1186" mass="127942">MKKVFYTVVIPLLLMVSLQAYSQSNKGTEFYTAFMCHNNGTGSAGGASMVLYITSDLSTKGTVEVGGVRLQDFTVTANSVTFVDIPITAHIDAQGLFSDKSIHITSERPVAIYAHIYASNVSGATLLLPVNAMGKDYISLNYTQISNAQVNNPAYSTFAIIGTEDNTSVSITPAADLLNGERSGVGFTITLNKGDVYQGMSRTDLTGTKIKSVSSGTAATCKKIAVFSGASRMGIGCNTTARSFSSDNLFQQVYPTATWGKNYVAAPLLSRPFDVYRIVLKEPNTTVTLNGSRLNSSSFTNGLYYEFSSTSTNVVTADKPIQLVQYSPTQNQEINCSSIQGDVGDPEMIYLSPIEQGLNHVTLYSTSRYNISRSFINVIIASNATSTVTLDGTPYNGFLQVPGTNYAYAQIPVSAGSHTLNAGVPFNAVAYGFGNTESYGYAAGTNLQDLNTNVGLKNTEDIDVPLTTGCSDKSYKLQSIIPFETPSITWKIDGEQKPVITNPTYTRTVLRDGKTLYVYEYPDQINFTAGTHVVIATVFNPNTNDDCGANVDIENVFSITDPPGKDIGAAVSNCLGDPTVFKDNTTTATSNVIKSWEWDFGDGNKSTDQNPSHTYAAAGDYDVRLTVVDYSGCLTVSDIKKVHIVAKPVANFTLPVVCIDKEATFTSTSLPVEPGAIITKWEWDFGDGTPVSTLQNPTHTYAAIQNYNVKLTVTTAAGCISIPKILTVPVNPQPLASFTLPDACVMDRNSQFTTTSTISDGTQSEFKYDWDFGDPGSGAANKSASANPQHSYSREGNYIITLTVTSKYGCVDIKQDTFTVNSADPHAKFAVDNKFICGTDGLTFVDGSKPDFGEVTRIRFYYDLANRPTEYQEFYKNTLRADKTYHIDYPINNTGLPISYNVKLVAFTGSGTGCTAETATQQIVINPSPLVSLSIGTVELVGAQVYCQNDPAIQITGTEAHNLRGTYEFKGPGITATGLFDPKIAGPGTHTITYKFTVDDANTNCEYNTTFQVLVNPSPAVSLPDRYTVLEGSQLTLQPKITMLGGGALTYKWSPAAGLSQDNVANPVVSINADVTYTLTVTSDNGCPTVVKTFVKVLKIPVIPNAFTPNADGINDTWEIKYLNDYPNATVEIFNRSGSRVFYSNGYTKPWDGTLNGGSLPFGAYYYIISPNSGRKPTAGYLTLIR</sequence>
<dbReference type="SUPFAM" id="SSF49299">
    <property type="entry name" value="PKD domain"/>
    <property type="match status" value="3"/>
</dbReference>
<keyword evidence="4" id="KW-1185">Reference proteome</keyword>
<evidence type="ECO:0000313" key="3">
    <source>
        <dbReference type="EMBL" id="MFD2866575.1"/>
    </source>
</evidence>
<feature type="chain" id="PRO_5046205120" evidence="1">
    <location>
        <begin position="23"/>
        <end position="1186"/>
    </location>
</feature>
<dbReference type="PROSITE" id="PS50093">
    <property type="entry name" value="PKD"/>
    <property type="match status" value="3"/>
</dbReference>
<dbReference type="CDD" id="cd00146">
    <property type="entry name" value="PKD"/>
    <property type="match status" value="3"/>
</dbReference>
<dbReference type="InterPro" id="IPR013783">
    <property type="entry name" value="Ig-like_fold"/>
</dbReference>
<dbReference type="PANTHER" id="PTHR46534:SF1">
    <property type="entry name" value="IGGFC-BINDING PROTEIN N-TERMINAL DOMAIN-CONTAINING PROTEIN"/>
    <property type="match status" value="1"/>
</dbReference>
<organism evidence="3 4">
    <name type="scientific">Mucilaginibacter antarcticus</name>
    <dbReference type="NCBI Taxonomy" id="1855725"/>
    <lineage>
        <taxon>Bacteria</taxon>
        <taxon>Pseudomonadati</taxon>
        <taxon>Bacteroidota</taxon>
        <taxon>Sphingobacteriia</taxon>
        <taxon>Sphingobacteriales</taxon>
        <taxon>Sphingobacteriaceae</taxon>
        <taxon>Mucilaginibacter</taxon>
    </lineage>
</organism>
<reference evidence="4" key="1">
    <citation type="journal article" date="2019" name="Int. J. Syst. Evol. Microbiol.">
        <title>The Global Catalogue of Microorganisms (GCM) 10K type strain sequencing project: providing services to taxonomists for standard genome sequencing and annotation.</title>
        <authorList>
            <consortium name="The Broad Institute Genomics Platform"/>
            <consortium name="The Broad Institute Genome Sequencing Center for Infectious Disease"/>
            <person name="Wu L."/>
            <person name="Ma J."/>
        </authorList>
    </citation>
    <scope>NUCLEOTIDE SEQUENCE [LARGE SCALE GENOMIC DNA]</scope>
    <source>
        <strain evidence="4">KCTC 52232</strain>
    </source>
</reference>
<dbReference type="SMART" id="SM00089">
    <property type="entry name" value="PKD"/>
    <property type="match status" value="3"/>
</dbReference>
<name>A0ABW5XUF8_9SPHI</name>
<dbReference type="Proteomes" id="UP001597601">
    <property type="component" value="Unassembled WGS sequence"/>
</dbReference>
<feature type="domain" description="PKD" evidence="2">
    <location>
        <begin position="562"/>
        <end position="637"/>
    </location>
</feature>
<dbReference type="InterPro" id="IPR035986">
    <property type="entry name" value="PKD_dom_sf"/>
</dbReference>
<dbReference type="InterPro" id="IPR035234">
    <property type="entry name" value="IgGFc-bd_N"/>
</dbReference>
<evidence type="ECO:0000259" key="2">
    <source>
        <dbReference type="PROSITE" id="PS50093"/>
    </source>
</evidence>
<gene>
    <name evidence="3" type="ORF">ACFSYC_17900</name>
</gene>
<protein>
    <submittedName>
        <fullName evidence="3">PKD domain-containing protein</fullName>
    </submittedName>
</protein>
<comment type="caution">
    <text evidence="3">The sequence shown here is derived from an EMBL/GenBank/DDBJ whole genome shotgun (WGS) entry which is preliminary data.</text>
</comment>
<dbReference type="Gene3D" id="2.60.40.10">
    <property type="entry name" value="Immunoglobulins"/>
    <property type="match status" value="3"/>
</dbReference>
<proteinExistence type="predicted"/>
<dbReference type="InterPro" id="IPR026341">
    <property type="entry name" value="T9SS_type_B"/>
</dbReference>
<dbReference type="EMBL" id="JBHUON010000029">
    <property type="protein sequence ID" value="MFD2866575.1"/>
    <property type="molecule type" value="Genomic_DNA"/>
</dbReference>
<keyword evidence="1" id="KW-0732">Signal</keyword>
<dbReference type="Pfam" id="PF18911">
    <property type="entry name" value="PKD_4"/>
    <property type="match status" value="3"/>
</dbReference>
<dbReference type="InterPro" id="IPR022409">
    <property type="entry name" value="PKD/Chitinase_dom"/>
</dbReference>
<dbReference type="NCBIfam" id="TIGR04131">
    <property type="entry name" value="Bac_Flav_CTERM"/>
    <property type="match status" value="1"/>
</dbReference>
<dbReference type="Pfam" id="PF17517">
    <property type="entry name" value="IgGFc_binding"/>
    <property type="match status" value="1"/>
</dbReference>
<evidence type="ECO:0000256" key="1">
    <source>
        <dbReference type="SAM" id="SignalP"/>
    </source>
</evidence>
<feature type="signal peptide" evidence="1">
    <location>
        <begin position="1"/>
        <end position="22"/>
    </location>
</feature>
<dbReference type="InterPro" id="IPR000601">
    <property type="entry name" value="PKD_dom"/>
</dbReference>
<dbReference type="Pfam" id="PF13585">
    <property type="entry name" value="CHU_C"/>
    <property type="match status" value="1"/>
</dbReference>
<evidence type="ECO:0000313" key="4">
    <source>
        <dbReference type="Proteomes" id="UP001597601"/>
    </source>
</evidence>